<feature type="domain" description="Reverse transcriptase/retrotransposon-derived protein RNase H-like" evidence="1">
    <location>
        <begin position="3"/>
        <end position="87"/>
    </location>
</feature>
<proteinExistence type="predicted"/>
<dbReference type="PANTHER" id="PTHR33064">
    <property type="entry name" value="POL PROTEIN"/>
    <property type="match status" value="1"/>
</dbReference>
<dbReference type="InterPro" id="IPR043502">
    <property type="entry name" value="DNA/RNA_pol_sf"/>
</dbReference>
<dbReference type="PANTHER" id="PTHR33064:SF37">
    <property type="entry name" value="RIBONUCLEASE H"/>
    <property type="match status" value="1"/>
</dbReference>
<gene>
    <name evidence="2" type="ORF">O181_071680</name>
</gene>
<evidence type="ECO:0000313" key="3">
    <source>
        <dbReference type="Proteomes" id="UP000765509"/>
    </source>
</evidence>
<evidence type="ECO:0000259" key="1">
    <source>
        <dbReference type="Pfam" id="PF17919"/>
    </source>
</evidence>
<dbReference type="Pfam" id="PF17919">
    <property type="entry name" value="RT_RNaseH_2"/>
    <property type="match status" value="1"/>
</dbReference>
<protein>
    <recommendedName>
        <fullName evidence="1">Reverse transcriptase/retrotransposon-derived protein RNase H-like domain-containing protein</fullName>
    </recommendedName>
</protein>
<accession>A0A9Q3F764</accession>
<dbReference type="EMBL" id="AVOT02037291">
    <property type="protein sequence ID" value="MBW0531965.1"/>
    <property type="molecule type" value="Genomic_DNA"/>
</dbReference>
<dbReference type="InterPro" id="IPR041577">
    <property type="entry name" value="RT_RNaseH_2"/>
</dbReference>
<evidence type="ECO:0000313" key="2">
    <source>
        <dbReference type="EMBL" id="MBW0531965.1"/>
    </source>
</evidence>
<keyword evidence="3" id="KW-1185">Reference proteome</keyword>
<reference evidence="2" key="1">
    <citation type="submission" date="2021-03" db="EMBL/GenBank/DDBJ databases">
        <title>Draft genome sequence of rust myrtle Austropuccinia psidii MF-1, a brazilian biotype.</title>
        <authorList>
            <person name="Quecine M.C."/>
            <person name="Pachon D.M.R."/>
            <person name="Bonatelli M.L."/>
            <person name="Correr F.H."/>
            <person name="Franceschini L.M."/>
            <person name="Leite T.F."/>
            <person name="Margarido G.R.A."/>
            <person name="Almeida C.A."/>
            <person name="Ferrarezi J.A."/>
            <person name="Labate C.A."/>
        </authorList>
    </citation>
    <scope>NUCLEOTIDE SEQUENCE</scope>
    <source>
        <strain evidence="2">MF-1</strain>
    </source>
</reference>
<dbReference type="InterPro" id="IPR051320">
    <property type="entry name" value="Viral_Replic_Matur_Polypro"/>
</dbReference>
<dbReference type="OrthoDB" id="3095879at2759"/>
<name>A0A9Q3F764_9BASI</name>
<comment type="caution">
    <text evidence="2">The sequence shown here is derived from an EMBL/GenBank/DDBJ whole genome shotgun (WGS) entry which is preliminary data.</text>
</comment>
<organism evidence="2 3">
    <name type="scientific">Austropuccinia psidii MF-1</name>
    <dbReference type="NCBI Taxonomy" id="1389203"/>
    <lineage>
        <taxon>Eukaryota</taxon>
        <taxon>Fungi</taxon>
        <taxon>Dikarya</taxon>
        <taxon>Basidiomycota</taxon>
        <taxon>Pucciniomycotina</taxon>
        <taxon>Pucciniomycetes</taxon>
        <taxon>Pucciniales</taxon>
        <taxon>Sphaerophragmiaceae</taxon>
        <taxon>Austropuccinia</taxon>
    </lineage>
</organism>
<dbReference type="SUPFAM" id="SSF56672">
    <property type="entry name" value="DNA/RNA polymerases"/>
    <property type="match status" value="1"/>
</dbReference>
<dbReference type="AlphaFoldDB" id="A0A9Q3F764"/>
<dbReference type="Proteomes" id="UP000765509">
    <property type="component" value="Unassembled WGS sequence"/>
</dbReference>
<sequence length="88" mass="9908">MLNEEALSQSQLLKKPFISSPILSHFNPSLQAIVETYASDYSLGNVLSQVDDSGKCLIAFDICKLLHVELNYEIHEKELLGIVWALKF</sequence>